<feature type="chain" id="PRO_5042613478" description="Lipoprotein" evidence="1">
    <location>
        <begin position="20"/>
        <end position="218"/>
    </location>
</feature>
<keyword evidence="1" id="KW-0732">Signal</keyword>
<evidence type="ECO:0000313" key="2">
    <source>
        <dbReference type="EMBL" id="SNV52821.1"/>
    </source>
</evidence>
<accession>A0AAJ4XD98</accession>
<proteinExistence type="predicted"/>
<feature type="signal peptide" evidence="1">
    <location>
        <begin position="1"/>
        <end position="19"/>
    </location>
</feature>
<dbReference type="EMBL" id="LT906468">
    <property type="protein sequence ID" value="SNV52821.1"/>
    <property type="molecule type" value="Genomic_DNA"/>
</dbReference>
<evidence type="ECO:0008006" key="4">
    <source>
        <dbReference type="Google" id="ProtNLM"/>
    </source>
</evidence>
<reference evidence="2 3" key="1">
    <citation type="submission" date="2017-06" db="EMBL/GenBank/DDBJ databases">
        <authorList>
            <consortium name="Pathogen Informatics"/>
        </authorList>
    </citation>
    <scope>NUCLEOTIDE SEQUENCE [LARGE SCALE GENOMIC DNA]</scope>
    <source>
        <strain evidence="2 3">NCTC12149</strain>
    </source>
</reference>
<dbReference type="Proteomes" id="UP000215355">
    <property type="component" value="Chromosome 1"/>
</dbReference>
<dbReference type="KEGG" id="smiz:4412673_02738"/>
<evidence type="ECO:0000256" key="1">
    <source>
        <dbReference type="SAM" id="SignalP"/>
    </source>
</evidence>
<protein>
    <recommendedName>
        <fullName evidence="4">Lipoprotein</fullName>
    </recommendedName>
</protein>
<name>A0AAJ4XD98_9SPHI</name>
<dbReference type="AlphaFoldDB" id="A0AAJ4XD98"/>
<sequence>MKKQFLFASLVLGCSLFVACGGSSKSEEEGDSEDTGIIENISNAGEAIKGLNGLEKAMKDIEAQMNALKEKTPVSNDELKKVLPETLEGLKRTSINLGESASIGVSSANATYQNEDASKTIEISILDGAGEAASSITGLAFYGFNQDSERITDDMTEKTMEYKGQRAKLTESKFNDRQTSTIEWLHKKRYLMKVEGEGYSIDEVGKIMDNLALGNLPE</sequence>
<organism evidence="2 3">
    <name type="scientific">Sphingobacterium mizutaii</name>
    <dbReference type="NCBI Taxonomy" id="1010"/>
    <lineage>
        <taxon>Bacteria</taxon>
        <taxon>Pseudomonadati</taxon>
        <taxon>Bacteroidota</taxon>
        <taxon>Sphingobacteriia</taxon>
        <taxon>Sphingobacteriales</taxon>
        <taxon>Sphingobacteriaceae</taxon>
        <taxon>Sphingobacterium</taxon>
    </lineage>
</organism>
<gene>
    <name evidence="2" type="ORF">SAMEA4412673_02738</name>
</gene>
<dbReference type="RefSeq" id="WP_093097870.1">
    <property type="nucleotide sequence ID" value="NZ_FNGK01000002.1"/>
</dbReference>
<dbReference type="PROSITE" id="PS51257">
    <property type="entry name" value="PROKAR_LIPOPROTEIN"/>
    <property type="match status" value="1"/>
</dbReference>
<evidence type="ECO:0000313" key="3">
    <source>
        <dbReference type="Proteomes" id="UP000215355"/>
    </source>
</evidence>